<dbReference type="Proteomes" id="UP001152747">
    <property type="component" value="Unassembled WGS sequence"/>
</dbReference>
<keyword evidence="1" id="KW-0812">Transmembrane</keyword>
<keyword evidence="1" id="KW-1133">Transmembrane helix</keyword>
<organism evidence="2 3">
    <name type="scientific">Caenorhabditis angaria</name>
    <dbReference type="NCBI Taxonomy" id="860376"/>
    <lineage>
        <taxon>Eukaryota</taxon>
        <taxon>Metazoa</taxon>
        <taxon>Ecdysozoa</taxon>
        <taxon>Nematoda</taxon>
        <taxon>Chromadorea</taxon>
        <taxon>Rhabditida</taxon>
        <taxon>Rhabditina</taxon>
        <taxon>Rhabditomorpha</taxon>
        <taxon>Rhabditoidea</taxon>
        <taxon>Rhabditidae</taxon>
        <taxon>Peloderinae</taxon>
        <taxon>Caenorhabditis</taxon>
    </lineage>
</organism>
<dbReference type="AlphaFoldDB" id="A0A9P1IT76"/>
<gene>
    <name evidence="2" type="ORF">CAMP_LOCUS14320</name>
</gene>
<dbReference type="SUPFAM" id="SSF81321">
    <property type="entry name" value="Family A G protein-coupled receptor-like"/>
    <property type="match status" value="1"/>
</dbReference>
<keyword evidence="1" id="KW-0472">Membrane</keyword>
<dbReference type="Pfam" id="PF10327">
    <property type="entry name" value="7TM_GPCR_Sri"/>
    <property type="match status" value="1"/>
</dbReference>
<dbReference type="Gene3D" id="1.20.1070.10">
    <property type="entry name" value="Rhodopsin 7-helix transmembrane proteins"/>
    <property type="match status" value="1"/>
</dbReference>
<accession>A0A9P1IT76</accession>
<feature type="transmembrane region" description="Helical" evidence="1">
    <location>
        <begin position="194"/>
        <end position="222"/>
    </location>
</feature>
<dbReference type="PANTHER" id="PTHR45830">
    <property type="entry name" value="SERPENTINE RECEPTOR, CLASS I"/>
    <property type="match status" value="1"/>
</dbReference>
<dbReference type="InterPro" id="IPR019429">
    <property type="entry name" value="7TM_GPCR_serpentine_rcpt_Sri"/>
</dbReference>
<feature type="transmembrane region" description="Helical" evidence="1">
    <location>
        <begin position="243"/>
        <end position="269"/>
    </location>
</feature>
<evidence type="ECO:0000256" key="1">
    <source>
        <dbReference type="SAM" id="Phobius"/>
    </source>
</evidence>
<sequence>MLKDIFTPPQWLLTFYTIFGTFSLIINIICILLIIFKSGKIKDYKYYILYAQVTCAFLDFLLTFLMKPIPLMPIIGIYSSNGLLWTLFGISTTFSLKIFIFGLMNTIVSLSICFLRKFLSIYALKGKKNRVEKYTKIIMIAMFLLSQATSISFAIVVANKTEQQKYVAKEYPELVQYFESVGDYFVSIYSQGEVIYFIWNAIFLPLNMIIVTSATIQMFDILRSYKSKISKSNYLKHRNALKSLLAQASTSILFLAPCIVVSFLLFLQFEEANLVSLFAAAIFTTHSSTNSFVLIFTFPSFRKFFKCWEKPHVQRAIIISSF</sequence>
<dbReference type="EMBL" id="CANHGI010000005">
    <property type="protein sequence ID" value="CAI5451683.1"/>
    <property type="molecule type" value="Genomic_DNA"/>
</dbReference>
<feature type="transmembrane region" description="Helical" evidence="1">
    <location>
        <begin position="275"/>
        <end position="296"/>
    </location>
</feature>
<reference evidence="2" key="1">
    <citation type="submission" date="2022-11" db="EMBL/GenBank/DDBJ databases">
        <authorList>
            <person name="Kikuchi T."/>
        </authorList>
    </citation>
    <scope>NUCLEOTIDE SEQUENCE</scope>
    <source>
        <strain evidence="2">PS1010</strain>
    </source>
</reference>
<evidence type="ECO:0000313" key="2">
    <source>
        <dbReference type="EMBL" id="CAI5451683.1"/>
    </source>
</evidence>
<evidence type="ECO:0000313" key="3">
    <source>
        <dbReference type="Proteomes" id="UP001152747"/>
    </source>
</evidence>
<proteinExistence type="predicted"/>
<name>A0A9P1IT76_9PELO</name>
<feature type="transmembrane region" description="Helical" evidence="1">
    <location>
        <begin position="86"/>
        <end position="116"/>
    </location>
</feature>
<feature type="transmembrane region" description="Helical" evidence="1">
    <location>
        <begin position="137"/>
        <end position="158"/>
    </location>
</feature>
<comment type="caution">
    <text evidence="2">The sequence shown here is derived from an EMBL/GenBank/DDBJ whole genome shotgun (WGS) entry which is preliminary data.</text>
</comment>
<feature type="transmembrane region" description="Helical" evidence="1">
    <location>
        <begin position="12"/>
        <end position="35"/>
    </location>
</feature>
<dbReference type="OrthoDB" id="5862349at2759"/>
<keyword evidence="3" id="KW-1185">Reference proteome</keyword>
<protein>
    <submittedName>
        <fullName evidence="2">Uncharacterized protein</fullName>
    </submittedName>
</protein>
<dbReference type="PANTHER" id="PTHR45830:SF15">
    <property type="entry name" value="SERPENTINE RECEPTOR, CLASS I"/>
    <property type="match status" value="1"/>
</dbReference>